<feature type="region of interest" description="Disordered" evidence="1">
    <location>
        <begin position="1"/>
        <end position="126"/>
    </location>
</feature>
<accession>A0A6J4KTS8</accession>
<sequence>GRASAPTSGPPGRRRRCRRAPSLALDHRRRAGRVRARPGDGRLQHADGQRPGPPHRSRRRAPAPGRPGGHPQPERRPVAARDLPLRRRRRRAPPAGDRHRARRPAGRGAGRGRRGRRPRRPAGPPE</sequence>
<feature type="compositionally biased region" description="Basic and acidic residues" evidence="1">
    <location>
        <begin position="37"/>
        <end position="48"/>
    </location>
</feature>
<feature type="non-terminal residue" evidence="2">
    <location>
        <position position="1"/>
    </location>
</feature>
<reference evidence="2" key="1">
    <citation type="submission" date="2020-02" db="EMBL/GenBank/DDBJ databases">
        <authorList>
            <person name="Meier V. D."/>
        </authorList>
    </citation>
    <scope>NUCLEOTIDE SEQUENCE</scope>
    <source>
        <strain evidence="2">AVDCRST_MAG48</strain>
    </source>
</reference>
<feature type="non-terminal residue" evidence="2">
    <location>
        <position position="126"/>
    </location>
</feature>
<dbReference type="EMBL" id="CADCTS010000327">
    <property type="protein sequence ID" value="CAA9314627.1"/>
    <property type="molecule type" value="Genomic_DNA"/>
</dbReference>
<organism evidence="2">
    <name type="scientific">uncultured Friedmanniella sp</name>
    <dbReference type="NCBI Taxonomy" id="335381"/>
    <lineage>
        <taxon>Bacteria</taxon>
        <taxon>Bacillati</taxon>
        <taxon>Actinomycetota</taxon>
        <taxon>Actinomycetes</taxon>
        <taxon>Propionibacteriales</taxon>
        <taxon>Nocardioidaceae</taxon>
        <taxon>Friedmanniella</taxon>
        <taxon>environmental samples</taxon>
    </lineage>
</organism>
<feature type="compositionally biased region" description="Basic residues" evidence="1">
    <location>
        <begin position="27"/>
        <end position="36"/>
    </location>
</feature>
<protein>
    <submittedName>
        <fullName evidence="2">Uncharacterized protein</fullName>
    </submittedName>
</protein>
<name>A0A6J4KTS8_9ACTN</name>
<gene>
    <name evidence="2" type="ORF">AVDCRST_MAG48-2277</name>
</gene>
<dbReference type="AlphaFoldDB" id="A0A6J4KTS8"/>
<feature type="compositionally biased region" description="Basic and acidic residues" evidence="1">
    <location>
        <begin position="72"/>
        <end position="85"/>
    </location>
</feature>
<proteinExistence type="predicted"/>
<feature type="compositionally biased region" description="Basic residues" evidence="1">
    <location>
        <begin position="99"/>
        <end position="120"/>
    </location>
</feature>
<evidence type="ECO:0000313" key="2">
    <source>
        <dbReference type="EMBL" id="CAA9314627.1"/>
    </source>
</evidence>
<evidence type="ECO:0000256" key="1">
    <source>
        <dbReference type="SAM" id="MobiDB-lite"/>
    </source>
</evidence>